<reference evidence="2 3" key="2">
    <citation type="submission" date="2019-01" db="EMBL/GenBank/DDBJ databases">
        <title>The decoding of complex shrimp genome reveals the adaptation for benthos swimmer, frequently molting mechanism and breeding impact on genome.</title>
        <authorList>
            <person name="Sun Y."/>
            <person name="Gao Y."/>
            <person name="Yu Y."/>
        </authorList>
    </citation>
    <scope>NUCLEOTIDE SEQUENCE [LARGE SCALE GENOMIC DNA]</scope>
    <source>
        <tissue evidence="2">Muscle</tissue>
    </source>
</reference>
<protein>
    <submittedName>
        <fullName evidence="2">Uncharacterized protein</fullName>
    </submittedName>
</protein>
<evidence type="ECO:0000313" key="2">
    <source>
        <dbReference type="EMBL" id="ROT67823.1"/>
    </source>
</evidence>
<accession>A0A423SUJ4</accession>
<gene>
    <name evidence="2" type="ORF">C7M84_014075</name>
</gene>
<dbReference type="AlphaFoldDB" id="A0A423SUJ4"/>
<feature type="compositionally biased region" description="Pro residues" evidence="1">
    <location>
        <begin position="662"/>
        <end position="686"/>
    </location>
</feature>
<dbReference type="EMBL" id="QCYY01002755">
    <property type="protein sequence ID" value="ROT67823.1"/>
    <property type="molecule type" value="Genomic_DNA"/>
</dbReference>
<reference evidence="2 3" key="1">
    <citation type="submission" date="2018-04" db="EMBL/GenBank/DDBJ databases">
        <authorList>
            <person name="Zhang X."/>
            <person name="Yuan J."/>
            <person name="Li F."/>
            <person name="Xiang J."/>
        </authorList>
    </citation>
    <scope>NUCLEOTIDE SEQUENCE [LARGE SCALE GENOMIC DNA]</scope>
    <source>
        <tissue evidence="2">Muscle</tissue>
    </source>
</reference>
<sequence length="705" mass="74505">MYNFLSLYPPPFLLFVPSRPTLPSASPRPSLLSLLPHLFSLLFHRATSPHLFFSSPSLLSLLLPFSLSLSRSLSPFSLSLSRLSSLICSLFFSPDSPVLSCSPLLSLPSLPPLSPSLLPLSPLSIPLSHFPSLLLSPPSFISLSFTPSFFILSPSFLPLLLSAYSPPLYFVFSSLNSSPPFFSPSLRPPSSHSLPPSLSLTRFSPSFSHSLPSFSHSLLPLLLITLSPSFSHSLPPSLTLLTLPFISLCSPLLSSSLPPALLSPLPTPSLGLSSPSFSTSVLPLGCCSPNLPLSLPLPLFPLSLTLSPPPLSVASLSRPPLSKTGKTTLPPLVGCCRTLLPLLPKCDAWGDVAAVSLSAPSFSLRAFSPSFARRLSPSCSHFSPSLSHELLPPLSTGDAQYSPYSNSTPPLSIFGTSVGPAPVVIQTRIPQYLSPLYPPSSSPSCSPSYLLNICSRSCFRPSSPLSLSSVIPDPGGHPSLALSGFPLTLSLSLSLESRLSFSGSGRALLLPPHFLLTPPLFCSAPRPFSHSLPSVLSGPPSVSLTLFLAPSHLSPLLSLLLLLSLFPLLSHSLPPLLLSLSSPSFSHSLPLLLLSLSPPSLLSLSPPPLSLSPPPSRHSLSSSFLLSPLSPLLFTPPSLFSLSLFLSPLSLPSPSLPISPVPLPLPSPSPSPPPPLLPPPPPPPSLPLSLIHTYSELRLGPKYRD</sequence>
<dbReference type="Proteomes" id="UP000283509">
    <property type="component" value="Unassembled WGS sequence"/>
</dbReference>
<feature type="region of interest" description="Disordered" evidence="1">
    <location>
        <begin position="662"/>
        <end position="687"/>
    </location>
</feature>
<evidence type="ECO:0000313" key="3">
    <source>
        <dbReference type="Proteomes" id="UP000283509"/>
    </source>
</evidence>
<organism evidence="2 3">
    <name type="scientific">Penaeus vannamei</name>
    <name type="common">Whiteleg shrimp</name>
    <name type="synonym">Litopenaeus vannamei</name>
    <dbReference type="NCBI Taxonomy" id="6689"/>
    <lineage>
        <taxon>Eukaryota</taxon>
        <taxon>Metazoa</taxon>
        <taxon>Ecdysozoa</taxon>
        <taxon>Arthropoda</taxon>
        <taxon>Crustacea</taxon>
        <taxon>Multicrustacea</taxon>
        <taxon>Malacostraca</taxon>
        <taxon>Eumalacostraca</taxon>
        <taxon>Eucarida</taxon>
        <taxon>Decapoda</taxon>
        <taxon>Dendrobranchiata</taxon>
        <taxon>Penaeoidea</taxon>
        <taxon>Penaeidae</taxon>
        <taxon>Penaeus</taxon>
    </lineage>
</organism>
<name>A0A423SUJ4_PENVA</name>
<proteinExistence type="predicted"/>
<keyword evidence="3" id="KW-1185">Reference proteome</keyword>
<evidence type="ECO:0000256" key="1">
    <source>
        <dbReference type="SAM" id="MobiDB-lite"/>
    </source>
</evidence>
<comment type="caution">
    <text evidence="2">The sequence shown here is derived from an EMBL/GenBank/DDBJ whole genome shotgun (WGS) entry which is preliminary data.</text>
</comment>